<keyword evidence="4 6" id="KW-1133">Transmembrane helix</keyword>
<feature type="transmembrane region" description="Helical" evidence="6">
    <location>
        <begin position="95"/>
        <end position="119"/>
    </location>
</feature>
<keyword evidence="2" id="KW-1003">Cell membrane</keyword>
<comment type="caution">
    <text evidence="8">The sequence shown here is derived from an EMBL/GenBank/DDBJ whole genome shotgun (WGS) entry which is preliminary data.</text>
</comment>
<dbReference type="Proteomes" id="UP000247780">
    <property type="component" value="Unassembled WGS sequence"/>
</dbReference>
<feature type="transmembrane region" description="Helical" evidence="6">
    <location>
        <begin position="49"/>
        <end position="74"/>
    </location>
</feature>
<evidence type="ECO:0000256" key="6">
    <source>
        <dbReference type="SAM" id="Phobius"/>
    </source>
</evidence>
<dbReference type="InterPro" id="IPR013525">
    <property type="entry name" value="ABC2_TM"/>
</dbReference>
<dbReference type="PANTHER" id="PTHR30294">
    <property type="entry name" value="MEMBRANE COMPONENT OF ABC TRANSPORTER YHHJ-RELATED"/>
    <property type="match status" value="1"/>
</dbReference>
<protein>
    <submittedName>
        <fullName evidence="8">ABC-2 family transporter</fullName>
    </submittedName>
</protein>
<keyword evidence="3 6" id="KW-0812">Transmembrane</keyword>
<comment type="subcellular location">
    <subcellularLocation>
        <location evidence="1">Cell membrane</location>
        <topology evidence="1">Multi-pass membrane protein</topology>
    </subcellularLocation>
</comment>
<evidence type="ECO:0000256" key="2">
    <source>
        <dbReference type="ARBA" id="ARBA00022475"/>
    </source>
</evidence>
<dbReference type="InterPro" id="IPR051449">
    <property type="entry name" value="ABC-2_transporter_component"/>
</dbReference>
<gene>
    <name evidence="8" type="ORF">C8R14_11510</name>
</gene>
<name>A0ABX5M8Q4_9PROT</name>
<sequence>MSQAFIGSGYIQNIVTNEVTTFSQSHQILPAWPAELEIRARFNPNLNSVWFGSVMEVINSITMLSIILTGAALIREREHGTIEHLLVMPLTSFEIMMAKIWSMGLVVAIVATASIVFVVQDLLSVPMSAQSGYSSLV</sequence>
<evidence type="ECO:0000256" key="1">
    <source>
        <dbReference type="ARBA" id="ARBA00004651"/>
    </source>
</evidence>
<reference evidence="8 9" key="1">
    <citation type="submission" date="2018-04" db="EMBL/GenBank/DDBJ databases">
        <title>Active sludge and wastewater microbial communities from Klosterneuburg, Austria.</title>
        <authorList>
            <person name="Wagner M."/>
        </authorList>
    </citation>
    <scope>NUCLEOTIDE SEQUENCE [LARGE SCALE GENOMIC DNA]</scope>
    <source>
        <strain evidence="8 9">Nm 57</strain>
    </source>
</reference>
<feature type="domain" description="ABC-2 type transporter transmembrane" evidence="7">
    <location>
        <begin position="9"/>
        <end position="133"/>
    </location>
</feature>
<evidence type="ECO:0000313" key="8">
    <source>
        <dbReference type="EMBL" id="PXV80612.1"/>
    </source>
</evidence>
<proteinExistence type="predicted"/>
<dbReference type="PANTHER" id="PTHR30294:SF47">
    <property type="entry name" value="INNER MEMBRANE TRANSPORT PERMEASE YHHJ"/>
    <property type="match status" value="1"/>
</dbReference>
<evidence type="ECO:0000256" key="4">
    <source>
        <dbReference type="ARBA" id="ARBA00022989"/>
    </source>
</evidence>
<keyword evidence="9" id="KW-1185">Reference proteome</keyword>
<evidence type="ECO:0000259" key="7">
    <source>
        <dbReference type="Pfam" id="PF12698"/>
    </source>
</evidence>
<evidence type="ECO:0000313" key="9">
    <source>
        <dbReference type="Proteomes" id="UP000247780"/>
    </source>
</evidence>
<accession>A0ABX5M8Q4</accession>
<dbReference type="Pfam" id="PF12698">
    <property type="entry name" value="ABC2_membrane_3"/>
    <property type="match status" value="1"/>
</dbReference>
<evidence type="ECO:0000256" key="5">
    <source>
        <dbReference type="ARBA" id="ARBA00023136"/>
    </source>
</evidence>
<dbReference type="EMBL" id="QICQ01000015">
    <property type="protein sequence ID" value="PXV80612.1"/>
    <property type="molecule type" value="Genomic_DNA"/>
</dbReference>
<organism evidence="8 9">
    <name type="scientific">Nitrosomonas eutropha</name>
    <dbReference type="NCBI Taxonomy" id="916"/>
    <lineage>
        <taxon>Bacteria</taxon>
        <taxon>Pseudomonadati</taxon>
        <taxon>Pseudomonadota</taxon>
        <taxon>Betaproteobacteria</taxon>
        <taxon>Nitrosomonadales</taxon>
        <taxon>Nitrosomonadaceae</taxon>
        <taxon>Nitrosomonas</taxon>
    </lineage>
</organism>
<keyword evidence="5 6" id="KW-0472">Membrane</keyword>
<evidence type="ECO:0000256" key="3">
    <source>
        <dbReference type="ARBA" id="ARBA00022692"/>
    </source>
</evidence>